<gene>
    <name evidence="15" type="ORF">HMPREF9087_2220</name>
</gene>
<dbReference type="InterPro" id="IPR001670">
    <property type="entry name" value="ADH_Fe/GldA"/>
</dbReference>
<sequence length="407" mass="43738">MAINVQYVRESNLLGHLFFFSFEIACLVCHNKSRPIEGGDTMERIFASPSRYVQGKGVLKDGLSHIKDLGKKVLLLTDETVWKIAGEDLFENLKAADLGPVKEIFGGEASANEIDRIVSKAKSESIEVIAALGGGKAIDTGKAVADELNIPIAVLPTIASTDAPTSALSVIYTDEGRFEKYRFYNKNPELVLVDTAVIAKAPAKLLAAGIADALATYVEARAVARSHSKNMVGGIQPIAGMAIAEKCEEILFENALKAYQANKKQVVTEAFEQIVEANTLLSGLGFESAGLAAAHAIHNGLTALEGDVHDLTHGEKVAYGTLTQLMLENADPDEIDQYIELYQALELPTTLAEMHLSDVSDAELMKVGKQATIEGETIHNMPFTVSAEDVVAAIKAVDAYVTAYYPL</sequence>
<keyword evidence="13" id="KW-0349">Heme</keyword>
<dbReference type="InterPro" id="IPR018211">
    <property type="entry name" value="ADH_Fe_CS"/>
</dbReference>
<dbReference type="PANTHER" id="PTHR43616">
    <property type="entry name" value="GLYCEROL DEHYDROGENASE"/>
    <property type="match status" value="1"/>
</dbReference>
<evidence type="ECO:0000256" key="7">
    <source>
        <dbReference type="ARBA" id="ARBA00039147"/>
    </source>
</evidence>
<dbReference type="AlphaFoldDB" id="F0ELC8"/>
<proteinExistence type="inferred from homology"/>
<evidence type="ECO:0000256" key="9">
    <source>
        <dbReference type="ARBA" id="ARBA00049006"/>
    </source>
</evidence>
<evidence type="ECO:0000256" key="1">
    <source>
        <dbReference type="ARBA" id="ARBA00007358"/>
    </source>
</evidence>
<dbReference type="PANTHER" id="PTHR43616:SF5">
    <property type="entry name" value="GLYCEROL DEHYDROGENASE 1"/>
    <property type="match status" value="1"/>
</dbReference>
<evidence type="ECO:0000256" key="13">
    <source>
        <dbReference type="PROSITE-ProRule" id="PRU00433"/>
    </source>
</evidence>
<feature type="domain" description="Cytochrome c" evidence="14">
    <location>
        <begin position="10"/>
        <end position="125"/>
    </location>
</feature>
<dbReference type="PROSITE" id="PS00913">
    <property type="entry name" value="ADH_IRON_1"/>
    <property type="match status" value="1"/>
</dbReference>
<evidence type="ECO:0000256" key="6">
    <source>
        <dbReference type="ARBA" id="ARBA00037918"/>
    </source>
</evidence>
<evidence type="ECO:0000256" key="11">
    <source>
        <dbReference type="PIRSR" id="PIRSR000112-2"/>
    </source>
</evidence>
<dbReference type="GO" id="GO:0008888">
    <property type="term" value="F:glycerol dehydrogenase (NAD+) activity"/>
    <property type="evidence" value="ECO:0007669"/>
    <property type="project" value="UniProtKB-EC"/>
</dbReference>
<reference evidence="15 16" key="1">
    <citation type="submission" date="2011-01" db="EMBL/GenBank/DDBJ databases">
        <authorList>
            <person name="Muzny D."/>
            <person name="Qin X."/>
            <person name="Deng J."/>
            <person name="Jiang H."/>
            <person name="Liu Y."/>
            <person name="Qu J."/>
            <person name="Song X.-Z."/>
            <person name="Zhang L."/>
            <person name="Thornton R."/>
            <person name="Coyle M."/>
            <person name="Francisco L."/>
            <person name="Jackson L."/>
            <person name="Javaid M."/>
            <person name="Korchina V."/>
            <person name="Kovar C."/>
            <person name="Mata R."/>
            <person name="Mathew T."/>
            <person name="Ngo R."/>
            <person name="Nguyen L."/>
            <person name="Nguyen N."/>
            <person name="Okwuonu G."/>
            <person name="Ongeri F."/>
            <person name="Pham C."/>
            <person name="Simmons D."/>
            <person name="Wilczek-Boney K."/>
            <person name="Hale W."/>
            <person name="Jakkamsetti A."/>
            <person name="Pham P."/>
            <person name="Ruth R."/>
            <person name="San Lucas F."/>
            <person name="Warren J."/>
            <person name="Zhang J."/>
            <person name="Zhao Z."/>
            <person name="Zhou C."/>
            <person name="Zhu D."/>
            <person name="Lee S."/>
            <person name="Bess C."/>
            <person name="Blankenburg K."/>
            <person name="Forbes L."/>
            <person name="Fu Q."/>
            <person name="Gubbala S."/>
            <person name="Hirani K."/>
            <person name="Jayaseelan J.C."/>
            <person name="Lara F."/>
            <person name="Munidasa M."/>
            <person name="Palculict T."/>
            <person name="Patil S."/>
            <person name="Pu L.-L."/>
            <person name="Saada N."/>
            <person name="Tang L."/>
            <person name="Weissenberger G."/>
            <person name="Zhu Y."/>
            <person name="Hemphill L."/>
            <person name="Shang Y."/>
            <person name="Youmans B."/>
            <person name="Ayvaz T."/>
            <person name="Ross M."/>
            <person name="Santibanez J."/>
            <person name="Aqrawi P."/>
            <person name="Gross S."/>
            <person name="Joshi V."/>
            <person name="Fowler G."/>
            <person name="Nazareth L."/>
            <person name="Reid J."/>
            <person name="Worley K."/>
            <person name="Petrosino J."/>
            <person name="Highlander S."/>
            <person name="Gibbs R."/>
        </authorList>
    </citation>
    <scope>NUCLEOTIDE SEQUENCE [LARGE SCALE GENOMIC DNA]</scope>
    <source>
        <strain evidence="15 16">ATCC 12755</strain>
    </source>
</reference>
<evidence type="ECO:0000256" key="4">
    <source>
        <dbReference type="ARBA" id="ARBA00023004"/>
    </source>
</evidence>
<dbReference type="HOGENOM" id="CLU_044754_1_0_9"/>
<comment type="pathway">
    <text evidence="6">Polyol metabolism; glycerol fermentation; glycerone phosphate from glycerol (oxidative route): step 1/2.</text>
</comment>
<dbReference type="GO" id="GO:0046872">
    <property type="term" value="F:metal ion binding"/>
    <property type="evidence" value="ECO:0007669"/>
    <property type="project" value="UniProtKB-KW"/>
</dbReference>
<dbReference type="EMBL" id="AEWT01000019">
    <property type="protein sequence ID" value="EGC69108.1"/>
    <property type="molecule type" value="Genomic_DNA"/>
</dbReference>
<feature type="binding site" evidence="12">
    <location>
        <position position="168"/>
    </location>
    <ligand>
        <name>NAD(+)</name>
        <dbReference type="ChEBI" id="CHEBI:57540"/>
    </ligand>
</feature>
<name>F0ELC8_ENTCA</name>
<comment type="catalytic activity">
    <reaction evidence="9">
        <text>glycerol + NAD(+) = dihydroxyacetone + NADH + H(+)</text>
        <dbReference type="Rhea" id="RHEA:13769"/>
        <dbReference type="ChEBI" id="CHEBI:15378"/>
        <dbReference type="ChEBI" id="CHEBI:16016"/>
        <dbReference type="ChEBI" id="CHEBI:17754"/>
        <dbReference type="ChEBI" id="CHEBI:57540"/>
        <dbReference type="ChEBI" id="CHEBI:57945"/>
        <dbReference type="EC" id="1.1.1.6"/>
    </reaction>
</comment>
<comment type="cofactor">
    <cofactor evidence="10">
        <name>Zn(2+)</name>
        <dbReference type="ChEBI" id="CHEBI:29105"/>
    </cofactor>
    <text evidence="10">Binds 1 zinc ion per subunit.</text>
</comment>
<feature type="binding site" evidence="10">
    <location>
        <position position="212"/>
    </location>
    <ligand>
        <name>glycerol</name>
        <dbReference type="ChEBI" id="CHEBI:17754"/>
    </ligand>
</feature>
<feature type="binding site" evidence="10">
    <location>
        <position position="295"/>
    </location>
    <ligand>
        <name>glycerol</name>
        <dbReference type="ChEBI" id="CHEBI:17754"/>
    </ligand>
</feature>
<keyword evidence="10" id="KW-0862">Zinc</keyword>
<dbReference type="GO" id="GO:0020037">
    <property type="term" value="F:heme binding"/>
    <property type="evidence" value="ECO:0007669"/>
    <property type="project" value="InterPro"/>
</dbReference>
<dbReference type="SUPFAM" id="SSF56796">
    <property type="entry name" value="Dehydroquinate synthase-like"/>
    <property type="match status" value="1"/>
</dbReference>
<keyword evidence="2 10" id="KW-0479">Metal-binding</keyword>
<dbReference type="Pfam" id="PF00465">
    <property type="entry name" value="Fe-ADH"/>
    <property type="match status" value="1"/>
</dbReference>
<evidence type="ECO:0000259" key="14">
    <source>
        <dbReference type="PROSITE" id="PS51007"/>
    </source>
</evidence>
<dbReference type="GO" id="GO:0009055">
    <property type="term" value="F:electron transfer activity"/>
    <property type="evidence" value="ECO:0007669"/>
    <property type="project" value="InterPro"/>
</dbReference>
<evidence type="ECO:0000256" key="2">
    <source>
        <dbReference type="ARBA" id="ARBA00022723"/>
    </source>
</evidence>
<keyword evidence="3 15" id="KW-0560">Oxidoreductase</keyword>
<accession>F0ELC8</accession>
<evidence type="ECO:0000256" key="3">
    <source>
        <dbReference type="ARBA" id="ARBA00023002"/>
    </source>
</evidence>
<organism evidence="15 16">
    <name type="scientific">Enterococcus casseliflavus ATCC 12755</name>
    <dbReference type="NCBI Taxonomy" id="888066"/>
    <lineage>
        <taxon>Bacteria</taxon>
        <taxon>Bacillati</taxon>
        <taxon>Bacillota</taxon>
        <taxon>Bacilli</taxon>
        <taxon>Lactobacillales</taxon>
        <taxon>Enterococcaceae</taxon>
        <taxon>Enterococcus</taxon>
    </lineage>
</organism>
<dbReference type="EC" id="1.1.1.6" evidence="7"/>
<evidence type="ECO:0000256" key="8">
    <source>
        <dbReference type="ARBA" id="ARBA00040132"/>
    </source>
</evidence>
<dbReference type="GO" id="GO:0005829">
    <property type="term" value="C:cytosol"/>
    <property type="evidence" value="ECO:0007669"/>
    <property type="project" value="TreeGrafter"/>
</dbReference>
<feature type="binding site" evidence="12">
    <location>
        <position position="166"/>
    </location>
    <ligand>
        <name>NAD(+)</name>
        <dbReference type="ChEBI" id="CHEBI:57540"/>
    </ligand>
</feature>
<keyword evidence="5 12" id="KW-0520">NAD</keyword>
<comment type="similarity">
    <text evidence="1">Belongs to the iron-containing alcohol dehydrogenase family.</text>
</comment>
<dbReference type="Gene3D" id="1.20.1090.10">
    <property type="entry name" value="Dehydroquinate synthase-like - alpha domain"/>
    <property type="match status" value="1"/>
</dbReference>
<evidence type="ECO:0000256" key="5">
    <source>
        <dbReference type="ARBA" id="ARBA00023027"/>
    </source>
</evidence>
<keyword evidence="4 13" id="KW-0408">Iron</keyword>
<dbReference type="Gene3D" id="3.40.50.1970">
    <property type="match status" value="1"/>
</dbReference>
<evidence type="ECO:0000313" key="15">
    <source>
        <dbReference type="EMBL" id="EGC69108.1"/>
    </source>
</evidence>
<dbReference type="PROSITE" id="PS51007">
    <property type="entry name" value="CYTC"/>
    <property type="match status" value="1"/>
</dbReference>
<comment type="caution">
    <text evidence="15">The sequence shown here is derived from an EMBL/GenBank/DDBJ whole genome shotgun (WGS) entry which is preliminary data.</text>
</comment>
<dbReference type="CDD" id="cd08170">
    <property type="entry name" value="GlyDH"/>
    <property type="match status" value="1"/>
</dbReference>
<feature type="binding site" evidence="12">
    <location>
        <begin position="135"/>
        <end position="139"/>
    </location>
    <ligand>
        <name>NAD(+)</name>
        <dbReference type="ChEBI" id="CHEBI:57540"/>
    </ligand>
</feature>
<feature type="binding site" evidence="12">
    <location>
        <position position="172"/>
    </location>
    <ligand>
        <name>NAD(+)</name>
        <dbReference type="ChEBI" id="CHEBI:57540"/>
    </ligand>
</feature>
<dbReference type="Proteomes" id="UP000004835">
    <property type="component" value="Unassembled WGS sequence"/>
</dbReference>
<feature type="binding site" evidence="12">
    <location>
        <begin position="157"/>
        <end position="160"/>
    </location>
    <ligand>
        <name>NAD(+)</name>
        <dbReference type="ChEBI" id="CHEBI:57540"/>
    </ligand>
</feature>
<dbReference type="InterPro" id="IPR016205">
    <property type="entry name" value="Glycerol_DH"/>
</dbReference>
<feature type="binding site" evidence="11">
    <location>
        <position position="162"/>
    </location>
    <ligand>
        <name>glycerol</name>
        <dbReference type="ChEBI" id="CHEBI:17754"/>
    </ligand>
</feature>
<dbReference type="PIRSF" id="PIRSF000112">
    <property type="entry name" value="Glycerol_dehydrogenase"/>
    <property type="match status" value="1"/>
</dbReference>
<feature type="binding site" evidence="12">
    <location>
        <position position="78"/>
    </location>
    <ligand>
        <name>NAD(+)</name>
        <dbReference type="ChEBI" id="CHEBI:57540"/>
    </ligand>
</feature>
<dbReference type="InterPro" id="IPR009056">
    <property type="entry name" value="Cyt_c-like_dom"/>
</dbReference>
<evidence type="ECO:0000256" key="12">
    <source>
        <dbReference type="PIRSR" id="PIRSR000112-3"/>
    </source>
</evidence>
<dbReference type="NCBIfam" id="NF006941">
    <property type="entry name" value="PRK09423.1"/>
    <property type="match status" value="1"/>
</dbReference>
<protein>
    <recommendedName>
        <fullName evidence="8">Glycerol dehydrogenase</fullName>
        <ecNumber evidence="7">1.1.1.6</ecNumber>
    </recommendedName>
</protein>
<feature type="binding site" evidence="10">
    <location>
        <position position="313"/>
    </location>
    <ligand>
        <name>glycerol</name>
        <dbReference type="ChEBI" id="CHEBI:17754"/>
    </ligand>
</feature>
<evidence type="ECO:0000313" key="16">
    <source>
        <dbReference type="Proteomes" id="UP000004835"/>
    </source>
</evidence>
<evidence type="ECO:0000256" key="10">
    <source>
        <dbReference type="PIRSR" id="PIRSR000112-1"/>
    </source>
</evidence>